<feature type="region of interest" description="Disordered" evidence="1">
    <location>
        <begin position="1"/>
        <end position="33"/>
    </location>
</feature>
<reference evidence="2 3" key="1">
    <citation type="submission" date="2023-03" db="EMBL/GenBank/DDBJ databases">
        <authorList>
            <person name="Pearce D."/>
        </authorList>
    </citation>
    <scope>NUCLEOTIDE SEQUENCE [LARGE SCALE GENOMIC DNA]</scope>
    <source>
        <strain evidence="2">Msz</strain>
    </source>
</reference>
<gene>
    <name evidence="2" type="ORF">MSZNOR_1227</name>
</gene>
<dbReference type="EMBL" id="OX458333">
    <property type="protein sequence ID" value="CAI8781430.1"/>
    <property type="molecule type" value="Genomic_DNA"/>
</dbReference>
<protein>
    <submittedName>
        <fullName evidence="2">Uncharacterized protein</fullName>
    </submittedName>
</protein>
<accession>A0ABN8X4G4</accession>
<organism evidence="2 3">
    <name type="scientific">Methylocaldum szegediense</name>
    <dbReference type="NCBI Taxonomy" id="73780"/>
    <lineage>
        <taxon>Bacteria</taxon>
        <taxon>Pseudomonadati</taxon>
        <taxon>Pseudomonadota</taxon>
        <taxon>Gammaproteobacteria</taxon>
        <taxon>Methylococcales</taxon>
        <taxon>Methylococcaceae</taxon>
        <taxon>Methylocaldum</taxon>
    </lineage>
</organism>
<keyword evidence="3" id="KW-1185">Reference proteome</keyword>
<evidence type="ECO:0000313" key="2">
    <source>
        <dbReference type="EMBL" id="CAI8781430.1"/>
    </source>
</evidence>
<evidence type="ECO:0000256" key="1">
    <source>
        <dbReference type="SAM" id="MobiDB-lite"/>
    </source>
</evidence>
<name>A0ABN8X4G4_9GAMM</name>
<evidence type="ECO:0000313" key="3">
    <source>
        <dbReference type="Proteomes" id="UP001162030"/>
    </source>
</evidence>
<sequence length="98" mass="10852">MLFAQGQVHQKGDQARKPYSHPKPCETQRNKNSKSVVTEFLNATEQKINYGTHAAITNPEIRGFSAIFAVIRTSNGVFSPIFTNTNKLGDSLLRGFIA</sequence>
<proteinExistence type="predicted"/>
<dbReference type="Proteomes" id="UP001162030">
    <property type="component" value="Chromosome"/>
</dbReference>